<evidence type="ECO:0000256" key="1">
    <source>
        <dbReference type="SAM" id="MobiDB-lite"/>
    </source>
</evidence>
<protein>
    <recommendedName>
        <fullName evidence="4">C2 domain-containing protein</fullName>
    </recommendedName>
</protein>
<proteinExistence type="predicted"/>
<evidence type="ECO:0000313" key="2">
    <source>
        <dbReference type="EMBL" id="KAK7036522.1"/>
    </source>
</evidence>
<reference evidence="2 3" key="1">
    <citation type="submission" date="2024-01" db="EMBL/GenBank/DDBJ databases">
        <title>A draft genome for a cacao thread blight-causing isolate of Paramarasmius palmivorus.</title>
        <authorList>
            <person name="Baruah I.K."/>
            <person name="Bukari Y."/>
            <person name="Amoako-Attah I."/>
            <person name="Meinhardt L.W."/>
            <person name="Bailey B.A."/>
            <person name="Cohen S.P."/>
        </authorList>
    </citation>
    <scope>NUCLEOTIDE SEQUENCE [LARGE SCALE GENOMIC DNA]</scope>
    <source>
        <strain evidence="2 3">GH-12</strain>
    </source>
</reference>
<name>A0AAW0CA54_9AGAR</name>
<accession>A0AAW0CA54</accession>
<keyword evidence="3" id="KW-1185">Reference proteome</keyword>
<evidence type="ECO:0000313" key="3">
    <source>
        <dbReference type="Proteomes" id="UP001383192"/>
    </source>
</evidence>
<gene>
    <name evidence="2" type="ORF">VNI00_011719</name>
</gene>
<organism evidence="2 3">
    <name type="scientific">Paramarasmius palmivorus</name>
    <dbReference type="NCBI Taxonomy" id="297713"/>
    <lineage>
        <taxon>Eukaryota</taxon>
        <taxon>Fungi</taxon>
        <taxon>Dikarya</taxon>
        <taxon>Basidiomycota</taxon>
        <taxon>Agaricomycotina</taxon>
        <taxon>Agaricomycetes</taxon>
        <taxon>Agaricomycetidae</taxon>
        <taxon>Agaricales</taxon>
        <taxon>Marasmiineae</taxon>
        <taxon>Marasmiaceae</taxon>
        <taxon>Paramarasmius</taxon>
    </lineage>
</organism>
<sequence length="281" mass="30778">MSSRTSSSTQDSAPLPMTNAKVVQFTTTSNERKRFIQFHGTMLPALHIDRSLTIPNSFVATVISAVGLSEKASGKRPATSFVGMTVDKQYYTTSTVSSKDSDPIWHDNLGPIWLKDDAKITFKVKHRTMPLLPAQAYATTKTFRVQELVEQQKDLFDRNCCTFQSKRAALIPLLAAEYLTRTALLDIGIDLPLRIESSGSTASKLTINIRIVSSAESANEEVAKARARSNSIKQEAAAHANGLKSEDIDSGEDLRLSMKAAPLENDSELDPIPILPSRLSP</sequence>
<dbReference type="AlphaFoldDB" id="A0AAW0CA54"/>
<dbReference type="Proteomes" id="UP001383192">
    <property type="component" value="Unassembled WGS sequence"/>
</dbReference>
<feature type="region of interest" description="Disordered" evidence="1">
    <location>
        <begin position="257"/>
        <end position="281"/>
    </location>
</feature>
<comment type="caution">
    <text evidence="2">The sequence shown here is derived from an EMBL/GenBank/DDBJ whole genome shotgun (WGS) entry which is preliminary data.</text>
</comment>
<dbReference type="EMBL" id="JAYKXP010000051">
    <property type="protein sequence ID" value="KAK7036522.1"/>
    <property type="molecule type" value="Genomic_DNA"/>
</dbReference>
<evidence type="ECO:0008006" key="4">
    <source>
        <dbReference type="Google" id="ProtNLM"/>
    </source>
</evidence>